<evidence type="ECO:0000256" key="3">
    <source>
        <dbReference type="ARBA" id="ARBA00022448"/>
    </source>
</evidence>
<organism evidence="12 13">
    <name type="scientific">Actinomadura vinacea</name>
    <dbReference type="NCBI Taxonomy" id="115336"/>
    <lineage>
        <taxon>Bacteria</taxon>
        <taxon>Bacillati</taxon>
        <taxon>Actinomycetota</taxon>
        <taxon>Actinomycetes</taxon>
        <taxon>Streptosporangiales</taxon>
        <taxon>Thermomonosporaceae</taxon>
        <taxon>Actinomadura</taxon>
    </lineage>
</organism>
<evidence type="ECO:0000256" key="1">
    <source>
        <dbReference type="ARBA" id="ARBA00004141"/>
    </source>
</evidence>
<dbReference type="InterPro" id="IPR035906">
    <property type="entry name" value="MetI-like_sf"/>
</dbReference>
<keyword evidence="5" id="KW-0547">Nucleotide-binding</keyword>
<dbReference type="InterPro" id="IPR003439">
    <property type="entry name" value="ABC_transporter-like_ATP-bd"/>
</dbReference>
<keyword evidence="13" id="KW-1185">Reference proteome</keyword>
<keyword evidence="8 9" id="KW-0472">Membrane</keyword>
<keyword evidence="4 9" id="KW-0812">Transmembrane</keyword>
<evidence type="ECO:0000256" key="4">
    <source>
        <dbReference type="ARBA" id="ARBA00022692"/>
    </source>
</evidence>
<evidence type="ECO:0000259" key="10">
    <source>
        <dbReference type="PROSITE" id="PS50893"/>
    </source>
</evidence>
<evidence type="ECO:0000256" key="8">
    <source>
        <dbReference type="ARBA" id="ARBA00023136"/>
    </source>
</evidence>
<comment type="similarity">
    <text evidence="9">Belongs to the binding-protein-dependent transport system permease family.</text>
</comment>
<feature type="transmembrane region" description="Helical" evidence="9">
    <location>
        <begin position="61"/>
        <end position="86"/>
    </location>
</feature>
<feature type="domain" description="ABC transporter" evidence="10">
    <location>
        <begin position="274"/>
        <end position="510"/>
    </location>
</feature>
<dbReference type="PROSITE" id="PS50928">
    <property type="entry name" value="ABC_TM1"/>
    <property type="match status" value="1"/>
</dbReference>
<dbReference type="InterPro" id="IPR003593">
    <property type="entry name" value="AAA+_ATPase"/>
</dbReference>
<evidence type="ECO:0000313" key="13">
    <source>
        <dbReference type="Proteomes" id="UP001501231"/>
    </source>
</evidence>
<feature type="domain" description="ABC transmembrane type-1" evidence="11">
    <location>
        <begin position="62"/>
        <end position="246"/>
    </location>
</feature>
<keyword evidence="7 9" id="KW-1133">Transmembrane helix</keyword>
<evidence type="ECO:0000256" key="7">
    <source>
        <dbReference type="ARBA" id="ARBA00022989"/>
    </source>
</evidence>
<evidence type="ECO:0000256" key="5">
    <source>
        <dbReference type="ARBA" id="ARBA00022741"/>
    </source>
</evidence>
<feature type="transmembrane region" description="Helical" evidence="9">
    <location>
        <begin position="121"/>
        <end position="139"/>
    </location>
</feature>
<dbReference type="InterPro" id="IPR050319">
    <property type="entry name" value="ABC_transp_ATP-bind"/>
</dbReference>
<gene>
    <name evidence="12" type="ORF">GCM10010191_04820</name>
</gene>
<evidence type="ECO:0000256" key="2">
    <source>
        <dbReference type="ARBA" id="ARBA00005417"/>
    </source>
</evidence>
<dbReference type="Gene3D" id="3.40.50.300">
    <property type="entry name" value="P-loop containing nucleotide triphosphate hydrolases"/>
    <property type="match status" value="2"/>
</dbReference>
<name>A0ABN3IE23_9ACTN</name>
<dbReference type="SUPFAM" id="SSF52540">
    <property type="entry name" value="P-loop containing nucleoside triphosphate hydrolases"/>
    <property type="match status" value="2"/>
</dbReference>
<comment type="subcellular location">
    <subcellularLocation>
        <location evidence="9">Cell membrane</location>
        <topology evidence="9">Multi-pass membrane protein</topology>
    </subcellularLocation>
    <subcellularLocation>
        <location evidence="1">Membrane</location>
        <topology evidence="1">Multi-pass membrane protein</topology>
    </subcellularLocation>
</comment>
<dbReference type="PROSITE" id="PS50893">
    <property type="entry name" value="ABC_TRANSPORTER_2"/>
    <property type="match status" value="2"/>
</dbReference>
<protein>
    <recommendedName>
        <fullName evidence="14">ATP-binding cassette domain-containing protein</fullName>
    </recommendedName>
</protein>
<evidence type="ECO:0008006" key="14">
    <source>
        <dbReference type="Google" id="ProtNLM"/>
    </source>
</evidence>
<dbReference type="EMBL" id="BAAARW010000002">
    <property type="protein sequence ID" value="GAA2400668.1"/>
    <property type="molecule type" value="Genomic_DNA"/>
</dbReference>
<evidence type="ECO:0000256" key="6">
    <source>
        <dbReference type="ARBA" id="ARBA00022840"/>
    </source>
</evidence>
<keyword evidence="3 9" id="KW-0813">Transport</keyword>
<feature type="transmembrane region" description="Helical" evidence="9">
    <location>
        <begin position="93"/>
        <end position="115"/>
    </location>
</feature>
<dbReference type="InterPro" id="IPR017871">
    <property type="entry name" value="ABC_transporter-like_CS"/>
</dbReference>
<dbReference type="InterPro" id="IPR000515">
    <property type="entry name" value="MetI-like"/>
</dbReference>
<comment type="similarity">
    <text evidence="2">Belongs to the ABC transporter superfamily.</text>
</comment>
<proteinExistence type="inferred from homology"/>
<dbReference type="PROSITE" id="PS00211">
    <property type="entry name" value="ABC_TRANSPORTER_1"/>
    <property type="match status" value="2"/>
</dbReference>
<feature type="domain" description="ABC transporter" evidence="10">
    <location>
        <begin position="511"/>
        <end position="741"/>
    </location>
</feature>
<dbReference type="PANTHER" id="PTHR43776:SF7">
    <property type="entry name" value="D,D-DIPEPTIDE TRANSPORT ATP-BINDING PROTEIN DDPF-RELATED"/>
    <property type="match status" value="1"/>
</dbReference>
<dbReference type="CDD" id="cd06261">
    <property type="entry name" value="TM_PBP2"/>
    <property type="match status" value="1"/>
</dbReference>
<dbReference type="SUPFAM" id="SSF161098">
    <property type="entry name" value="MetI-like"/>
    <property type="match status" value="1"/>
</dbReference>
<reference evidence="12 13" key="1">
    <citation type="journal article" date="2019" name="Int. J. Syst. Evol. Microbiol.">
        <title>The Global Catalogue of Microorganisms (GCM) 10K type strain sequencing project: providing services to taxonomists for standard genome sequencing and annotation.</title>
        <authorList>
            <consortium name="The Broad Institute Genomics Platform"/>
            <consortium name="The Broad Institute Genome Sequencing Center for Infectious Disease"/>
            <person name="Wu L."/>
            <person name="Ma J."/>
        </authorList>
    </citation>
    <scope>NUCLEOTIDE SEQUENCE [LARGE SCALE GENOMIC DNA]</scope>
    <source>
        <strain evidence="12 13">JCM 3325</strain>
    </source>
</reference>
<feature type="transmembrane region" description="Helical" evidence="9">
    <location>
        <begin position="222"/>
        <end position="246"/>
    </location>
</feature>
<accession>A0ABN3IE23</accession>
<dbReference type="PANTHER" id="PTHR43776">
    <property type="entry name" value="TRANSPORT ATP-BINDING PROTEIN"/>
    <property type="match status" value="1"/>
</dbReference>
<sequence>MLTLWTLLLLAVVFLGGVFAPHDPAASVGAPWAPPGGGLFLGTDDAGRDVLSRVLAGGRGLTAVALVAAVTAAALGTAGGLAAGWAGGRIDRLLTGLADLLLAVPFLLQAMVLAVALPAPAAVIAGTVCGGAPLGLRVIRDLTRHARGSGYVEAARGRGETALAILVREVLPSIAGAAAADLVMRFVLALQLAAAFGMLGIGPEPPAPDWGLMLRENLPGAGLNPMALVAPAAVLAVVAVTAATLARMLGQARRPRPAPVRHVEQVARPAGSGLVVAGLGVADSREKPIIAGFALRADPGEVVAIVGPSGSGKTTALRAVLDLLGEGLQRTGGAVCWNGRAVPTGRAGRRWRRAHVGIVDQDPVASLDPLMTVGASLLDGRRGLESVARDMLAELGLDAGRLWSRRAHRLSGGQAQRVALARALLTDPPLLVLDEPTSGLDQGALGLVVDALERRRGDGRSITLLISHDRGFVARVADRIIDLTPPGVDRAVCGPVPEAVAGPPPSADDVLTVAGLRLAYGPTALLDVEELSLRRGELVALTGPSGSGKSTLLRALAGLHVPQQGHLKLRGQPVTWPLERRGRAEIRAIQFVGQDPVGALNPAHRVGTIVARPLRRTAGMTRAEANAHVPELLRGVGLDPALTARRPGELSGGQRQRVALARALAAGPAVLLADEITSALDAASAAAILRLLADLRAGGLAVLLATHDQAVASRADRVLHVHDRTLVPRPLARTETDDPAR</sequence>
<dbReference type="Proteomes" id="UP001501231">
    <property type="component" value="Unassembled WGS sequence"/>
</dbReference>
<evidence type="ECO:0000313" key="12">
    <source>
        <dbReference type="EMBL" id="GAA2400668.1"/>
    </source>
</evidence>
<dbReference type="Pfam" id="PF00005">
    <property type="entry name" value="ABC_tran"/>
    <property type="match status" value="2"/>
</dbReference>
<dbReference type="InterPro" id="IPR027417">
    <property type="entry name" value="P-loop_NTPase"/>
</dbReference>
<dbReference type="Pfam" id="PF00528">
    <property type="entry name" value="BPD_transp_1"/>
    <property type="match status" value="1"/>
</dbReference>
<dbReference type="SMART" id="SM00382">
    <property type="entry name" value="AAA"/>
    <property type="match status" value="2"/>
</dbReference>
<evidence type="ECO:0000259" key="11">
    <source>
        <dbReference type="PROSITE" id="PS50928"/>
    </source>
</evidence>
<evidence type="ECO:0000256" key="9">
    <source>
        <dbReference type="RuleBase" id="RU363032"/>
    </source>
</evidence>
<keyword evidence="6" id="KW-0067">ATP-binding</keyword>
<dbReference type="Gene3D" id="1.10.3720.10">
    <property type="entry name" value="MetI-like"/>
    <property type="match status" value="1"/>
</dbReference>
<comment type="caution">
    <text evidence="12">The sequence shown here is derived from an EMBL/GenBank/DDBJ whole genome shotgun (WGS) entry which is preliminary data.</text>
</comment>